<gene>
    <name evidence="1" type="ORF">S12H4_28459</name>
</gene>
<proteinExistence type="predicted"/>
<comment type="caution">
    <text evidence="1">The sequence shown here is derived from an EMBL/GenBank/DDBJ whole genome shotgun (WGS) entry which is preliminary data.</text>
</comment>
<protein>
    <submittedName>
        <fullName evidence="1">Uncharacterized protein</fullName>
    </submittedName>
</protein>
<sequence length="191" mass="20272">IDLSLYYLKTEINTLSKLETLYTKDIIDSDELAALKFTDLDDTPADYSGGSLKFVRVNEGETALEFAEEADPTVDTDAKIKAILVDEVTKSGTFTAEKITKINNATGIIEQGTNTDAEVADAVTKKHTSGSETCTGDVSGTVGANTVDKIKGHAVDETTIGSILKSNPQSGHHTCVICIGLFPSLSSPVKI</sequence>
<reference evidence="1" key="1">
    <citation type="journal article" date="2014" name="Front. Microbiol.">
        <title>High frequency of phylogenetically diverse reductive dehalogenase-homologous genes in deep subseafloor sedimentary metagenomes.</title>
        <authorList>
            <person name="Kawai M."/>
            <person name="Futagami T."/>
            <person name="Toyoda A."/>
            <person name="Takaki Y."/>
            <person name="Nishi S."/>
            <person name="Hori S."/>
            <person name="Arai W."/>
            <person name="Tsubouchi T."/>
            <person name="Morono Y."/>
            <person name="Uchiyama I."/>
            <person name="Ito T."/>
            <person name="Fujiyama A."/>
            <person name="Inagaki F."/>
            <person name="Takami H."/>
        </authorList>
    </citation>
    <scope>NUCLEOTIDE SEQUENCE</scope>
    <source>
        <strain evidence="1">Expedition CK06-06</strain>
    </source>
</reference>
<name>X1TBJ7_9ZZZZ</name>
<dbReference type="EMBL" id="BARW01016328">
    <property type="protein sequence ID" value="GAJ02629.1"/>
    <property type="molecule type" value="Genomic_DNA"/>
</dbReference>
<feature type="non-terminal residue" evidence="1">
    <location>
        <position position="1"/>
    </location>
</feature>
<evidence type="ECO:0000313" key="1">
    <source>
        <dbReference type="EMBL" id="GAJ02629.1"/>
    </source>
</evidence>
<accession>X1TBJ7</accession>
<dbReference type="AlphaFoldDB" id="X1TBJ7"/>
<organism evidence="1">
    <name type="scientific">marine sediment metagenome</name>
    <dbReference type="NCBI Taxonomy" id="412755"/>
    <lineage>
        <taxon>unclassified sequences</taxon>
        <taxon>metagenomes</taxon>
        <taxon>ecological metagenomes</taxon>
    </lineage>
</organism>